<reference evidence="1 2" key="1">
    <citation type="submission" date="2019-06" db="EMBL/GenBank/DDBJ databases">
        <title>Genome Sequence of the Brown Rot Fungal Pathogen Monilinia fructicola.</title>
        <authorList>
            <person name="De Miccolis Angelini R.M."/>
            <person name="Landi L."/>
            <person name="Abate D."/>
            <person name="Pollastro S."/>
            <person name="Romanazzi G."/>
            <person name="Faretra F."/>
        </authorList>
    </citation>
    <scope>NUCLEOTIDE SEQUENCE [LARGE SCALE GENOMIC DNA]</scope>
    <source>
        <strain evidence="1 2">Mfrc123</strain>
    </source>
</reference>
<accession>A0A5M9J7B7</accession>
<gene>
    <name evidence="1" type="ORF">EYC84_011612</name>
</gene>
<evidence type="ECO:0000313" key="1">
    <source>
        <dbReference type="EMBL" id="KAA8564717.1"/>
    </source>
</evidence>
<name>A0A5M9J7B7_MONFR</name>
<keyword evidence="2" id="KW-1185">Reference proteome</keyword>
<evidence type="ECO:0000313" key="2">
    <source>
        <dbReference type="Proteomes" id="UP000322873"/>
    </source>
</evidence>
<sequence>MPKSCEHSSAFLHAPVRDVCESPVSVMLIIPSIFIVQQNRFILPDSHRPNSYHLESQNLPIQFSPSPVFIDSSISTKTTNHSLSS</sequence>
<dbReference type="AlphaFoldDB" id="A0A5M9J7B7"/>
<protein>
    <submittedName>
        <fullName evidence="1">Uncharacterized protein</fullName>
    </submittedName>
</protein>
<organism evidence="1 2">
    <name type="scientific">Monilinia fructicola</name>
    <name type="common">Brown rot fungus</name>
    <name type="synonym">Ciboria fructicola</name>
    <dbReference type="NCBI Taxonomy" id="38448"/>
    <lineage>
        <taxon>Eukaryota</taxon>
        <taxon>Fungi</taxon>
        <taxon>Dikarya</taxon>
        <taxon>Ascomycota</taxon>
        <taxon>Pezizomycotina</taxon>
        <taxon>Leotiomycetes</taxon>
        <taxon>Helotiales</taxon>
        <taxon>Sclerotiniaceae</taxon>
        <taxon>Monilinia</taxon>
    </lineage>
</organism>
<comment type="caution">
    <text evidence="1">The sequence shown here is derived from an EMBL/GenBank/DDBJ whole genome shotgun (WGS) entry which is preliminary data.</text>
</comment>
<dbReference type="Proteomes" id="UP000322873">
    <property type="component" value="Unassembled WGS sequence"/>
</dbReference>
<proteinExistence type="predicted"/>
<dbReference type="EMBL" id="VICG01000015">
    <property type="protein sequence ID" value="KAA8564717.1"/>
    <property type="molecule type" value="Genomic_DNA"/>
</dbReference>